<evidence type="ECO:0000313" key="1">
    <source>
        <dbReference type="EMBL" id="QJA57890.1"/>
    </source>
</evidence>
<organism evidence="1">
    <name type="scientific">viral metagenome</name>
    <dbReference type="NCBI Taxonomy" id="1070528"/>
    <lineage>
        <taxon>unclassified sequences</taxon>
        <taxon>metagenomes</taxon>
        <taxon>organismal metagenomes</taxon>
    </lineage>
</organism>
<dbReference type="EMBL" id="MT141297">
    <property type="protein sequence ID" value="QJA57890.1"/>
    <property type="molecule type" value="Genomic_DNA"/>
</dbReference>
<evidence type="ECO:0000313" key="2">
    <source>
        <dbReference type="EMBL" id="QJA76830.1"/>
    </source>
</evidence>
<reference evidence="1" key="1">
    <citation type="submission" date="2020-03" db="EMBL/GenBank/DDBJ databases">
        <title>The deep terrestrial virosphere.</title>
        <authorList>
            <person name="Holmfeldt K."/>
            <person name="Nilsson E."/>
            <person name="Simone D."/>
            <person name="Lopez-Fernandez M."/>
            <person name="Wu X."/>
            <person name="de Brujin I."/>
            <person name="Lundin D."/>
            <person name="Andersson A."/>
            <person name="Bertilsson S."/>
            <person name="Dopson M."/>
        </authorList>
    </citation>
    <scope>NUCLEOTIDE SEQUENCE</scope>
    <source>
        <strain evidence="2">MM415A01433</strain>
        <strain evidence="1">MM415B01539</strain>
    </source>
</reference>
<proteinExistence type="predicted"/>
<sequence>MPGHSEAFKMYQSAISQKPHKATTGTLTIDRYGCVIPVDTTAGAAALTLARPTKAGIVGGIVLTVDGGDLTLTVTGGYNAGAETVIVFADAGDFLMVYSIDVGGTYYWRVVSQEGTSVSDLAVTAGAGITAAADNIASSVTKIGSLYKTTIVIDIDGLHSSTTLGDIIGGTGLASCHIGQITAASCGTIFAGQVECIEAPVGGDADIDLYCATLGTGTEDTAIGDLEEDALLAAASTWTAGAVHPLTAYPPTTEFLYLTVGAGGTAASYTAGILKIELWGK</sequence>
<protein>
    <submittedName>
        <fullName evidence="1">Putative structural protein</fullName>
    </submittedName>
</protein>
<accession>A0A6M3IJS1</accession>
<dbReference type="EMBL" id="MT142246">
    <property type="protein sequence ID" value="QJA76830.1"/>
    <property type="molecule type" value="Genomic_DNA"/>
</dbReference>
<gene>
    <name evidence="2" type="ORF">MM415A01433_0008</name>
    <name evidence="1" type="ORF">MM415B01539_0010</name>
</gene>
<dbReference type="AlphaFoldDB" id="A0A6M3IJS1"/>
<name>A0A6M3IJS1_9ZZZZ</name>